<dbReference type="EMBL" id="CM023471">
    <property type="protein sequence ID" value="KAH7965494.1"/>
    <property type="molecule type" value="Genomic_DNA"/>
</dbReference>
<sequence>MFEKNSRSIYTSAPPSAAAVTDVIRDDIRQVVQPSPPTRTESPTLSYTDAFRVSTPSTAHFSQPPAGLPRRFPSPSYPTTLQADFRSGCRLLLSKIAESQGEPIDLFDLILASASSNIGVFVLGYRYLLGHPEHQHLCKALRDEFMTSRAGSVLSSLPSFVAAFSQYFPSSRTATLIAAMRSIDEFASTHLSHHVATLGDNEDRDFIDAYLRKSKGHEHEAGSTYSLSSLAGNVVSFLLAGAVTASGSLMRELLLVAANQDTVQARIQSEIDTVVGSERHPAWGDRVSTPYTMAFIWEAHRRYTMMPLGVPRR</sequence>
<gene>
    <name evidence="1" type="ORF">HPB49_008480</name>
</gene>
<evidence type="ECO:0000313" key="1">
    <source>
        <dbReference type="EMBL" id="KAH7965494.1"/>
    </source>
</evidence>
<reference evidence="1" key="1">
    <citation type="submission" date="2020-05" db="EMBL/GenBank/DDBJ databases">
        <title>Large-scale comparative analyses of tick genomes elucidate their genetic diversity and vector capacities.</title>
        <authorList>
            <person name="Jia N."/>
            <person name="Wang J."/>
            <person name="Shi W."/>
            <person name="Du L."/>
            <person name="Sun Y."/>
            <person name="Zhan W."/>
            <person name="Jiang J."/>
            <person name="Wang Q."/>
            <person name="Zhang B."/>
            <person name="Ji P."/>
            <person name="Sakyi L.B."/>
            <person name="Cui X."/>
            <person name="Yuan T."/>
            <person name="Jiang B."/>
            <person name="Yang W."/>
            <person name="Lam T.T.-Y."/>
            <person name="Chang Q."/>
            <person name="Ding S."/>
            <person name="Wang X."/>
            <person name="Zhu J."/>
            <person name="Ruan X."/>
            <person name="Zhao L."/>
            <person name="Wei J."/>
            <person name="Que T."/>
            <person name="Du C."/>
            <person name="Cheng J."/>
            <person name="Dai P."/>
            <person name="Han X."/>
            <person name="Huang E."/>
            <person name="Gao Y."/>
            <person name="Liu J."/>
            <person name="Shao H."/>
            <person name="Ye R."/>
            <person name="Li L."/>
            <person name="Wei W."/>
            <person name="Wang X."/>
            <person name="Wang C."/>
            <person name="Yang T."/>
            <person name="Huo Q."/>
            <person name="Li W."/>
            <person name="Guo W."/>
            <person name="Chen H."/>
            <person name="Zhou L."/>
            <person name="Ni X."/>
            <person name="Tian J."/>
            <person name="Zhou Y."/>
            <person name="Sheng Y."/>
            <person name="Liu T."/>
            <person name="Pan Y."/>
            <person name="Xia L."/>
            <person name="Li J."/>
            <person name="Zhao F."/>
            <person name="Cao W."/>
        </authorList>
    </citation>
    <scope>NUCLEOTIDE SEQUENCE</scope>
    <source>
        <strain evidence="1">Dsil-2018</strain>
    </source>
</reference>
<evidence type="ECO:0000313" key="2">
    <source>
        <dbReference type="Proteomes" id="UP000821865"/>
    </source>
</evidence>
<comment type="caution">
    <text evidence="1">The sequence shown here is derived from an EMBL/GenBank/DDBJ whole genome shotgun (WGS) entry which is preliminary data.</text>
</comment>
<organism evidence="1 2">
    <name type="scientific">Dermacentor silvarum</name>
    <name type="common">Tick</name>
    <dbReference type="NCBI Taxonomy" id="543639"/>
    <lineage>
        <taxon>Eukaryota</taxon>
        <taxon>Metazoa</taxon>
        <taxon>Ecdysozoa</taxon>
        <taxon>Arthropoda</taxon>
        <taxon>Chelicerata</taxon>
        <taxon>Arachnida</taxon>
        <taxon>Acari</taxon>
        <taxon>Parasitiformes</taxon>
        <taxon>Ixodida</taxon>
        <taxon>Ixodoidea</taxon>
        <taxon>Ixodidae</taxon>
        <taxon>Rhipicephalinae</taxon>
        <taxon>Dermacentor</taxon>
    </lineage>
</organism>
<name>A0ACB8DBL2_DERSI</name>
<accession>A0ACB8DBL2</accession>
<keyword evidence="2" id="KW-1185">Reference proteome</keyword>
<protein>
    <submittedName>
        <fullName evidence="1">Uncharacterized protein</fullName>
    </submittedName>
</protein>
<proteinExistence type="predicted"/>
<dbReference type="Proteomes" id="UP000821865">
    <property type="component" value="Chromosome 2"/>
</dbReference>